<evidence type="ECO:0000313" key="16">
    <source>
        <dbReference type="Proteomes" id="UP001180020"/>
    </source>
</evidence>
<proteinExistence type="inferred from homology"/>
<dbReference type="GO" id="GO:0005744">
    <property type="term" value="C:TIM23 mitochondrial import inner membrane translocase complex"/>
    <property type="evidence" value="ECO:0007669"/>
    <property type="project" value="UniProtKB-UniRule"/>
</dbReference>
<dbReference type="Pfam" id="PF03031">
    <property type="entry name" value="NIF"/>
    <property type="match status" value="1"/>
</dbReference>
<evidence type="ECO:0000256" key="11">
    <source>
        <dbReference type="ARBA" id="ARBA00023136"/>
    </source>
</evidence>
<keyword evidence="3 12" id="KW-0813">Transport</keyword>
<feature type="region of interest" description="Disordered" evidence="13">
    <location>
        <begin position="48"/>
        <end position="79"/>
    </location>
</feature>
<keyword evidence="16" id="KW-1185">Reference proteome</keyword>
<evidence type="ECO:0000313" key="15">
    <source>
        <dbReference type="EMBL" id="KAK1317436.1"/>
    </source>
</evidence>
<keyword evidence="11" id="KW-0472">Membrane</keyword>
<evidence type="ECO:0000256" key="2">
    <source>
        <dbReference type="ARBA" id="ARBA00006344"/>
    </source>
</evidence>
<evidence type="ECO:0000256" key="10">
    <source>
        <dbReference type="ARBA" id="ARBA00023128"/>
    </source>
</evidence>
<evidence type="ECO:0000256" key="12">
    <source>
        <dbReference type="RuleBase" id="RU365079"/>
    </source>
</evidence>
<dbReference type="InterPro" id="IPR050365">
    <property type="entry name" value="TIM50"/>
</dbReference>
<dbReference type="FunFam" id="3.40.50.1000:FF:000019">
    <property type="entry name" value="Mitochondrial import inner membrane translocase subunit TIM50"/>
    <property type="match status" value="1"/>
</dbReference>
<keyword evidence="4" id="KW-0812">Transmembrane</keyword>
<feature type="compositionally biased region" description="Polar residues" evidence="13">
    <location>
        <begin position="62"/>
        <end position="75"/>
    </location>
</feature>
<evidence type="ECO:0000256" key="3">
    <source>
        <dbReference type="ARBA" id="ARBA00022448"/>
    </source>
</evidence>
<dbReference type="AlphaFoldDB" id="A0AAV9EUU3"/>
<dbReference type="InterPro" id="IPR004274">
    <property type="entry name" value="FCP1_dom"/>
</dbReference>
<keyword evidence="8" id="KW-1133">Transmembrane helix</keyword>
<gene>
    <name evidence="15" type="primary">TIM50</name>
    <name evidence="15" type="ORF">QJS10_CPA05g01046</name>
</gene>
<comment type="function">
    <text evidence="12">Essential component of the TIM23 complex, a complex that mediates the translocation of transit peptide-containing proteins across the mitochondrial inner membrane.</text>
</comment>
<evidence type="ECO:0000256" key="5">
    <source>
        <dbReference type="ARBA" id="ARBA00022792"/>
    </source>
</evidence>
<evidence type="ECO:0000256" key="9">
    <source>
        <dbReference type="ARBA" id="ARBA00023010"/>
    </source>
</evidence>
<feature type="domain" description="FCP1 homology" evidence="14">
    <location>
        <begin position="193"/>
        <end position="351"/>
    </location>
</feature>
<dbReference type="PANTHER" id="PTHR12210">
    <property type="entry name" value="DULLARD PROTEIN PHOSPHATASE"/>
    <property type="match status" value="1"/>
</dbReference>
<comment type="subunit">
    <text evidence="12">Component of the TIM23 complex.</text>
</comment>
<dbReference type="EMBL" id="JAUJYO010000005">
    <property type="protein sequence ID" value="KAK1317436.1"/>
    <property type="molecule type" value="Genomic_DNA"/>
</dbReference>
<evidence type="ECO:0000256" key="1">
    <source>
        <dbReference type="ARBA" id="ARBA00004434"/>
    </source>
</evidence>
<dbReference type="PROSITE" id="PS50969">
    <property type="entry name" value="FCP1"/>
    <property type="match status" value="1"/>
</dbReference>
<dbReference type="CDD" id="cd07521">
    <property type="entry name" value="HAD_FCP1-like"/>
    <property type="match status" value="1"/>
</dbReference>
<dbReference type="InterPro" id="IPR023214">
    <property type="entry name" value="HAD_sf"/>
</dbReference>
<comment type="subcellular location">
    <subcellularLocation>
        <location evidence="1 12">Mitochondrion inner membrane</location>
        <topology evidence="1 12">Single-pass membrane protein</topology>
    </subcellularLocation>
</comment>
<dbReference type="Proteomes" id="UP001180020">
    <property type="component" value="Unassembled WGS sequence"/>
</dbReference>
<dbReference type="SUPFAM" id="SSF56784">
    <property type="entry name" value="HAD-like"/>
    <property type="match status" value="1"/>
</dbReference>
<evidence type="ECO:0000256" key="6">
    <source>
        <dbReference type="ARBA" id="ARBA00022927"/>
    </source>
</evidence>
<dbReference type="GO" id="GO:0015031">
    <property type="term" value="P:protein transport"/>
    <property type="evidence" value="ECO:0007669"/>
    <property type="project" value="UniProtKB-KW"/>
</dbReference>
<dbReference type="SMART" id="SM00577">
    <property type="entry name" value="CPDc"/>
    <property type="match status" value="1"/>
</dbReference>
<keyword evidence="7 12" id="KW-0809">Transit peptide</keyword>
<evidence type="ECO:0000256" key="7">
    <source>
        <dbReference type="ARBA" id="ARBA00022946"/>
    </source>
</evidence>
<accession>A0AAV9EUU3</accession>
<name>A0AAV9EUU3_ACOCL</name>
<reference evidence="15" key="1">
    <citation type="journal article" date="2023" name="Nat. Commun.">
        <title>Diploid and tetraploid genomes of Acorus and the evolution of monocots.</title>
        <authorList>
            <person name="Ma L."/>
            <person name="Liu K.W."/>
            <person name="Li Z."/>
            <person name="Hsiao Y.Y."/>
            <person name="Qi Y."/>
            <person name="Fu T."/>
            <person name="Tang G.D."/>
            <person name="Zhang D."/>
            <person name="Sun W.H."/>
            <person name="Liu D.K."/>
            <person name="Li Y."/>
            <person name="Chen G.Z."/>
            <person name="Liu X.D."/>
            <person name="Liao X.Y."/>
            <person name="Jiang Y.T."/>
            <person name="Yu X."/>
            <person name="Hao Y."/>
            <person name="Huang J."/>
            <person name="Zhao X.W."/>
            <person name="Ke S."/>
            <person name="Chen Y.Y."/>
            <person name="Wu W.L."/>
            <person name="Hsu J.L."/>
            <person name="Lin Y.F."/>
            <person name="Huang M.D."/>
            <person name="Li C.Y."/>
            <person name="Huang L."/>
            <person name="Wang Z.W."/>
            <person name="Zhao X."/>
            <person name="Zhong W.Y."/>
            <person name="Peng D.H."/>
            <person name="Ahmad S."/>
            <person name="Lan S."/>
            <person name="Zhang J.S."/>
            <person name="Tsai W.C."/>
            <person name="Van de Peer Y."/>
            <person name="Liu Z.J."/>
        </authorList>
    </citation>
    <scope>NUCLEOTIDE SEQUENCE</scope>
    <source>
        <strain evidence="15">CP</strain>
    </source>
</reference>
<comment type="similarity">
    <text evidence="2 12">Belongs to the TIM50 family.</text>
</comment>
<dbReference type="Gene3D" id="3.40.50.1000">
    <property type="entry name" value="HAD superfamily/HAD-like"/>
    <property type="match status" value="1"/>
</dbReference>
<evidence type="ECO:0000256" key="8">
    <source>
        <dbReference type="ARBA" id="ARBA00022989"/>
    </source>
</evidence>
<protein>
    <recommendedName>
        <fullName evidence="12">Mitochondrial import inner membrane translocase subunit TIM50</fullName>
    </recommendedName>
</protein>
<keyword evidence="9 12" id="KW-0811">Translocation</keyword>
<evidence type="ECO:0000256" key="4">
    <source>
        <dbReference type="ARBA" id="ARBA00022692"/>
    </source>
</evidence>
<organism evidence="15 16">
    <name type="scientific">Acorus calamus</name>
    <name type="common">Sweet flag</name>
    <dbReference type="NCBI Taxonomy" id="4465"/>
    <lineage>
        <taxon>Eukaryota</taxon>
        <taxon>Viridiplantae</taxon>
        <taxon>Streptophyta</taxon>
        <taxon>Embryophyta</taxon>
        <taxon>Tracheophyta</taxon>
        <taxon>Spermatophyta</taxon>
        <taxon>Magnoliopsida</taxon>
        <taxon>Liliopsida</taxon>
        <taxon>Acoraceae</taxon>
        <taxon>Acorus</taxon>
    </lineage>
</organism>
<evidence type="ECO:0000259" key="14">
    <source>
        <dbReference type="PROSITE" id="PS50969"/>
    </source>
</evidence>
<keyword evidence="6 12" id="KW-0653">Protein transport</keyword>
<keyword evidence="5" id="KW-0999">Mitochondrion inner membrane</keyword>
<keyword evidence="10 12" id="KW-0496">Mitochondrion</keyword>
<dbReference type="InterPro" id="IPR036412">
    <property type="entry name" value="HAD-like_sf"/>
</dbReference>
<sequence length="399" mass="45520">MTTKSVPYIYPLKPSKTLHPPIGNFFLKKKFKMSRIVGSHLLRHISKTGRRRFSSSPREPPLTSSSAGPSITANVGSAPPPAEAVKKSRWLLKFAVFGGLTGAASAAGYVTYTYTLEEVDQKTIAFRQAPKNYSVADDASTFDKFQAWVYSTAMIVPAKAVQAYLDIRKTIEEVVWDYSVPFSEKLLPDLYPQEQHIPTLVLDLTDTLIYTDWKRERGWVTFKRPGVDAFLERLAQFYEIVVYTDQLNMNVDPILERLDQKGCVRHRLARTATRYLDGKHYRVQDPRNTLSKTATDDTDLSKLNRDPSRIIYITAHPDSTLQPENSVVINPWNPETVDTALLDLLPFLEYVAMNKPPDIRATLASYQGKDIPTEFIERTKEYQRRMKEQKPRTGLFGRH</sequence>
<comment type="caution">
    <text evidence="15">The sequence shown here is derived from an EMBL/GenBank/DDBJ whole genome shotgun (WGS) entry which is preliminary data.</text>
</comment>
<evidence type="ECO:0000256" key="13">
    <source>
        <dbReference type="SAM" id="MobiDB-lite"/>
    </source>
</evidence>
<reference evidence="15" key="2">
    <citation type="submission" date="2023-06" db="EMBL/GenBank/DDBJ databases">
        <authorList>
            <person name="Ma L."/>
            <person name="Liu K.-W."/>
            <person name="Li Z."/>
            <person name="Hsiao Y.-Y."/>
            <person name="Qi Y."/>
            <person name="Fu T."/>
            <person name="Tang G."/>
            <person name="Zhang D."/>
            <person name="Sun W.-H."/>
            <person name="Liu D.-K."/>
            <person name="Li Y."/>
            <person name="Chen G.-Z."/>
            <person name="Liu X.-D."/>
            <person name="Liao X.-Y."/>
            <person name="Jiang Y.-T."/>
            <person name="Yu X."/>
            <person name="Hao Y."/>
            <person name="Huang J."/>
            <person name="Zhao X.-W."/>
            <person name="Ke S."/>
            <person name="Chen Y.-Y."/>
            <person name="Wu W.-L."/>
            <person name="Hsu J.-L."/>
            <person name="Lin Y.-F."/>
            <person name="Huang M.-D."/>
            <person name="Li C.-Y."/>
            <person name="Huang L."/>
            <person name="Wang Z.-W."/>
            <person name="Zhao X."/>
            <person name="Zhong W.-Y."/>
            <person name="Peng D.-H."/>
            <person name="Ahmad S."/>
            <person name="Lan S."/>
            <person name="Zhang J.-S."/>
            <person name="Tsai W.-C."/>
            <person name="Van De Peer Y."/>
            <person name="Liu Z.-J."/>
        </authorList>
    </citation>
    <scope>NUCLEOTIDE SEQUENCE</scope>
    <source>
        <strain evidence="15">CP</strain>
        <tissue evidence="15">Leaves</tissue>
    </source>
</reference>